<accession>A0A2P2Q167</accession>
<proteinExistence type="predicted"/>
<reference evidence="1" key="1">
    <citation type="submission" date="2018-02" db="EMBL/GenBank/DDBJ databases">
        <title>Rhizophora mucronata_Transcriptome.</title>
        <authorList>
            <person name="Meera S.P."/>
            <person name="Sreeshan A."/>
            <person name="Augustine A."/>
        </authorList>
    </citation>
    <scope>NUCLEOTIDE SEQUENCE</scope>
    <source>
        <tissue evidence="1">Leaf</tissue>
    </source>
</reference>
<name>A0A2P2Q167_RHIMU</name>
<protein>
    <submittedName>
        <fullName evidence="1">Uncharacterized protein</fullName>
    </submittedName>
</protein>
<evidence type="ECO:0000313" key="1">
    <source>
        <dbReference type="EMBL" id="MBX60708.1"/>
    </source>
</evidence>
<dbReference type="AlphaFoldDB" id="A0A2P2Q167"/>
<organism evidence="1">
    <name type="scientific">Rhizophora mucronata</name>
    <name type="common">Asiatic mangrove</name>
    <dbReference type="NCBI Taxonomy" id="61149"/>
    <lineage>
        <taxon>Eukaryota</taxon>
        <taxon>Viridiplantae</taxon>
        <taxon>Streptophyta</taxon>
        <taxon>Embryophyta</taxon>
        <taxon>Tracheophyta</taxon>
        <taxon>Spermatophyta</taxon>
        <taxon>Magnoliopsida</taxon>
        <taxon>eudicotyledons</taxon>
        <taxon>Gunneridae</taxon>
        <taxon>Pentapetalae</taxon>
        <taxon>rosids</taxon>
        <taxon>fabids</taxon>
        <taxon>Malpighiales</taxon>
        <taxon>Rhizophoraceae</taxon>
        <taxon>Rhizophora</taxon>
    </lineage>
</organism>
<sequence>MLQDHQHNGKIQVKFSAILALTEIQPN</sequence>
<dbReference type="EMBL" id="GGEC01080224">
    <property type="protein sequence ID" value="MBX60708.1"/>
    <property type="molecule type" value="Transcribed_RNA"/>
</dbReference>